<gene>
    <name evidence="1" type="ORF">HNY73_020704</name>
</gene>
<dbReference type="EMBL" id="JABXBU010002230">
    <property type="protein sequence ID" value="KAF8767813.1"/>
    <property type="molecule type" value="Genomic_DNA"/>
</dbReference>
<accession>A0A8T0E7R1</accession>
<name>A0A8T0E7R1_ARGBR</name>
<proteinExistence type="predicted"/>
<protein>
    <recommendedName>
        <fullName evidence="3">Prokineticin domain-containing protein</fullName>
    </recommendedName>
</protein>
<evidence type="ECO:0008006" key="3">
    <source>
        <dbReference type="Google" id="ProtNLM"/>
    </source>
</evidence>
<evidence type="ECO:0000313" key="2">
    <source>
        <dbReference type="Proteomes" id="UP000807504"/>
    </source>
</evidence>
<keyword evidence="2" id="KW-1185">Reference proteome</keyword>
<comment type="caution">
    <text evidence="1">The sequence shown here is derived from an EMBL/GenBank/DDBJ whole genome shotgun (WGS) entry which is preliminary data.</text>
</comment>
<evidence type="ECO:0000313" key="1">
    <source>
        <dbReference type="EMBL" id="KAF8767813.1"/>
    </source>
</evidence>
<organism evidence="1 2">
    <name type="scientific">Argiope bruennichi</name>
    <name type="common">Wasp spider</name>
    <name type="synonym">Aranea bruennichi</name>
    <dbReference type="NCBI Taxonomy" id="94029"/>
    <lineage>
        <taxon>Eukaryota</taxon>
        <taxon>Metazoa</taxon>
        <taxon>Ecdysozoa</taxon>
        <taxon>Arthropoda</taxon>
        <taxon>Chelicerata</taxon>
        <taxon>Arachnida</taxon>
        <taxon>Araneae</taxon>
        <taxon>Araneomorphae</taxon>
        <taxon>Entelegynae</taxon>
        <taxon>Araneoidea</taxon>
        <taxon>Araneidae</taxon>
        <taxon>Argiope</taxon>
    </lineage>
</organism>
<reference evidence="1" key="2">
    <citation type="submission" date="2020-06" db="EMBL/GenBank/DDBJ databases">
        <authorList>
            <person name="Sheffer M."/>
        </authorList>
    </citation>
    <scope>NUCLEOTIDE SEQUENCE</scope>
</reference>
<dbReference type="Proteomes" id="UP000807504">
    <property type="component" value="Unassembled WGS sequence"/>
</dbReference>
<dbReference type="AlphaFoldDB" id="A0A8T0E7R1"/>
<sequence>MVKNDFFLKEIFIGWCFILCVSISVSSSSYWENKIGGDKDKSCITNADCSENECCTFEAVPTLDDTTDIIWKCKPLGGLKDLCHSLGNVHCPCQPGLRCIAKAVWFFGSGMCGEKSKL</sequence>
<dbReference type="Gene3D" id="2.10.80.10">
    <property type="entry name" value="Lipase, subunit A"/>
    <property type="match status" value="1"/>
</dbReference>
<reference evidence="1" key="1">
    <citation type="journal article" date="2020" name="bioRxiv">
        <title>Chromosome-level reference genome of the European wasp spider Argiope bruennichi: a resource for studies on range expansion and evolutionary adaptation.</title>
        <authorList>
            <person name="Sheffer M.M."/>
            <person name="Hoppe A."/>
            <person name="Krehenwinkel H."/>
            <person name="Uhl G."/>
            <person name="Kuss A.W."/>
            <person name="Jensen L."/>
            <person name="Jensen C."/>
            <person name="Gillespie R.G."/>
            <person name="Hoff K.J."/>
            <person name="Prost S."/>
        </authorList>
    </citation>
    <scope>NUCLEOTIDE SEQUENCE</scope>
</reference>